<gene>
    <name evidence="1" type="ORF">FKW44_018118</name>
</gene>
<accession>A0A7T8JWE9</accession>
<keyword evidence="2" id="KW-1185">Reference proteome</keyword>
<dbReference type="EMBL" id="CP045901">
    <property type="protein sequence ID" value="QQP37737.1"/>
    <property type="molecule type" value="Genomic_DNA"/>
</dbReference>
<protein>
    <submittedName>
        <fullName evidence="1">Uncharacterized protein</fullName>
    </submittedName>
</protein>
<proteinExistence type="predicted"/>
<evidence type="ECO:0000313" key="1">
    <source>
        <dbReference type="EMBL" id="QQP37737.1"/>
    </source>
</evidence>
<dbReference type="AlphaFoldDB" id="A0A7T8JWE9"/>
<sequence length="55" mass="6504">MDWGCKYFQYCYETEKEFSIFLPSSNATFGAEPNRRVFHRFGTPIRFGILALFIT</sequence>
<dbReference type="Proteomes" id="UP000595437">
    <property type="component" value="Chromosome 12"/>
</dbReference>
<evidence type="ECO:0000313" key="2">
    <source>
        <dbReference type="Proteomes" id="UP000595437"/>
    </source>
</evidence>
<name>A0A7T8JWE9_CALRO</name>
<organism evidence="1 2">
    <name type="scientific">Caligus rogercresseyi</name>
    <name type="common">Sea louse</name>
    <dbReference type="NCBI Taxonomy" id="217165"/>
    <lineage>
        <taxon>Eukaryota</taxon>
        <taxon>Metazoa</taxon>
        <taxon>Ecdysozoa</taxon>
        <taxon>Arthropoda</taxon>
        <taxon>Crustacea</taxon>
        <taxon>Multicrustacea</taxon>
        <taxon>Hexanauplia</taxon>
        <taxon>Copepoda</taxon>
        <taxon>Siphonostomatoida</taxon>
        <taxon>Caligidae</taxon>
        <taxon>Caligus</taxon>
    </lineage>
</organism>
<reference evidence="2" key="1">
    <citation type="submission" date="2021-01" db="EMBL/GenBank/DDBJ databases">
        <title>Caligus Genome Assembly.</title>
        <authorList>
            <person name="Gallardo-Escarate C."/>
        </authorList>
    </citation>
    <scope>NUCLEOTIDE SEQUENCE [LARGE SCALE GENOMIC DNA]</scope>
</reference>
<feature type="non-terminal residue" evidence="1">
    <location>
        <position position="55"/>
    </location>
</feature>